<proteinExistence type="predicted"/>
<dbReference type="STRING" id="41047.A0A397HLH2"/>
<dbReference type="InterPro" id="IPR016162">
    <property type="entry name" value="Ald_DH_N"/>
</dbReference>
<dbReference type="GO" id="GO:0016620">
    <property type="term" value="F:oxidoreductase activity, acting on the aldehyde or oxo group of donors, NAD or NADP as acceptor"/>
    <property type="evidence" value="ECO:0007669"/>
    <property type="project" value="InterPro"/>
</dbReference>
<sequence length="501" mass="54067">MVSSQFSRLLAAEIDGRTQNTRYRQNEFHRLQSALTQHIDEIQDAIQKDSGNAPEEVRAELCLALKEIRTHYVTLSLEKDLEEEYRVVAGKDNADAKRGAGIVYIVPCTHTMFFSIVSALSAALAAGNCIILELTKNTMALPAVLRRILPQALDADTFAISEERPDAGFLSRVLMISQTGSAPLAERSLLSPANARTVAVVDRTADVAAAAEALVAARFAFGGRSTYSPDVVLVNEFAMKRFVEAVIQQASRYLAGPNGEARQGASNPRRFGPSASLLDAAHKDAGARVLVSGSGWGVVEVHDRNSSLLTKKVEEKVLILHPVTSMDDAIDLSNSSGTLAATYAFASPSAAKYITQFIDASISWINHVPVDMLSNSSLIHFSPSIELTNSVGPAYPINTTPSTATRYTPALLQVSRPQFVTETNKSALVNSILDTTDGRKSANAWREALAPLPSTGQRPGWKIGFFEQGLITGGVITLATLVATVSTLGWYTFSYVRRLRA</sequence>
<dbReference type="Pfam" id="PF00171">
    <property type="entry name" value="Aldedh"/>
    <property type="match status" value="1"/>
</dbReference>
<reference evidence="3" key="1">
    <citation type="submission" date="2018-08" db="EMBL/GenBank/DDBJ databases">
        <title>Draft genome sequence of azole-resistant Aspergillus thermomutatus (Neosartorya pseudofischeri) strain HMR AF 39, isolated from a human nasal aspirate.</title>
        <authorList>
            <person name="Parent-Michaud M."/>
            <person name="Dufresne P.J."/>
            <person name="Fournier E."/>
            <person name="Martineau C."/>
            <person name="Moreira S."/>
            <person name="Perkins V."/>
            <person name="De Repentigny L."/>
            <person name="Dufresne S.F."/>
        </authorList>
    </citation>
    <scope>NUCLEOTIDE SEQUENCE [LARGE SCALE GENOMIC DNA]</scope>
    <source>
        <strain evidence="3">HMR AF 39</strain>
    </source>
</reference>
<keyword evidence="1" id="KW-1133">Transmembrane helix</keyword>
<dbReference type="InterPro" id="IPR015590">
    <property type="entry name" value="Aldehyde_DH_dom"/>
</dbReference>
<dbReference type="RefSeq" id="XP_026616738.1">
    <property type="nucleotide sequence ID" value="XM_026753964.1"/>
</dbReference>
<accession>A0A397HLH2</accession>
<keyword evidence="4" id="KW-1185">Reference proteome</keyword>
<dbReference type="SUPFAM" id="SSF53720">
    <property type="entry name" value="ALDH-like"/>
    <property type="match status" value="1"/>
</dbReference>
<dbReference type="PANTHER" id="PTHR43111:SF1">
    <property type="entry name" value="ALDEHYDE DEHYDROGENASE B-RELATED"/>
    <property type="match status" value="1"/>
</dbReference>
<keyword evidence="1" id="KW-0472">Membrane</keyword>
<dbReference type="AlphaFoldDB" id="A0A397HLH2"/>
<dbReference type="InterPro" id="IPR016161">
    <property type="entry name" value="Ald_DH/histidinol_DH"/>
</dbReference>
<feature type="domain" description="Aldehyde dehydrogenase" evidence="2">
    <location>
        <begin position="20"/>
        <end position="369"/>
    </location>
</feature>
<dbReference type="VEuPathDB" id="FungiDB:CDV56_100345"/>
<feature type="transmembrane region" description="Helical" evidence="1">
    <location>
        <begin position="470"/>
        <end position="493"/>
    </location>
</feature>
<dbReference type="EMBL" id="NKHU02000037">
    <property type="protein sequence ID" value="RHZ62436.1"/>
    <property type="molecule type" value="Genomic_DNA"/>
</dbReference>
<protein>
    <recommendedName>
        <fullName evidence="2">Aldehyde dehydrogenase domain-containing protein</fullName>
    </recommendedName>
</protein>
<dbReference type="Gene3D" id="3.40.605.10">
    <property type="entry name" value="Aldehyde Dehydrogenase, Chain A, domain 1"/>
    <property type="match status" value="1"/>
</dbReference>
<evidence type="ECO:0000313" key="4">
    <source>
        <dbReference type="Proteomes" id="UP000215305"/>
    </source>
</evidence>
<dbReference type="OrthoDB" id="5596991at2759"/>
<organism evidence="3 4">
    <name type="scientific">Aspergillus thermomutatus</name>
    <name type="common">Neosartorya pseudofischeri</name>
    <dbReference type="NCBI Taxonomy" id="41047"/>
    <lineage>
        <taxon>Eukaryota</taxon>
        <taxon>Fungi</taxon>
        <taxon>Dikarya</taxon>
        <taxon>Ascomycota</taxon>
        <taxon>Pezizomycotina</taxon>
        <taxon>Eurotiomycetes</taxon>
        <taxon>Eurotiomycetidae</taxon>
        <taxon>Eurotiales</taxon>
        <taxon>Aspergillaceae</taxon>
        <taxon>Aspergillus</taxon>
        <taxon>Aspergillus subgen. Fumigati</taxon>
    </lineage>
</organism>
<dbReference type="PANTHER" id="PTHR43111">
    <property type="entry name" value="ALDEHYDE DEHYDROGENASE B-RELATED"/>
    <property type="match status" value="1"/>
</dbReference>
<dbReference type="InterPro" id="IPR016163">
    <property type="entry name" value="Ald_DH_C"/>
</dbReference>
<name>A0A397HLH2_ASPTH</name>
<keyword evidence="1" id="KW-0812">Transmembrane</keyword>
<comment type="caution">
    <text evidence="3">The sequence shown here is derived from an EMBL/GenBank/DDBJ whole genome shotgun (WGS) entry which is preliminary data.</text>
</comment>
<evidence type="ECO:0000259" key="2">
    <source>
        <dbReference type="Pfam" id="PF00171"/>
    </source>
</evidence>
<dbReference type="Gene3D" id="3.40.309.10">
    <property type="entry name" value="Aldehyde Dehydrogenase, Chain A, domain 2"/>
    <property type="match status" value="1"/>
</dbReference>
<dbReference type="GeneID" id="38122319"/>
<gene>
    <name evidence="3" type="ORF">CDV56_100345</name>
</gene>
<evidence type="ECO:0000313" key="3">
    <source>
        <dbReference type="EMBL" id="RHZ62436.1"/>
    </source>
</evidence>
<evidence type="ECO:0000256" key="1">
    <source>
        <dbReference type="SAM" id="Phobius"/>
    </source>
</evidence>
<dbReference type="Proteomes" id="UP000215305">
    <property type="component" value="Unassembled WGS sequence"/>
</dbReference>